<accession>A0ACB6S2W0</accession>
<name>A0ACB6S2W0_9PLEO</name>
<protein>
    <submittedName>
        <fullName evidence="1">Uncharacterized protein</fullName>
    </submittedName>
</protein>
<comment type="caution">
    <text evidence="1">The sequence shown here is derived from an EMBL/GenBank/DDBJ whole genome shotgun (WGS) entry which is preliminary data.</text>
</comment>
<evidence type="ECO:0000313" key="1">
    <source>
        <dbReference type="EMBL" id="KAF2628307.1"/>
    </source>
</evidence>
<dbReference type="Proteomes" id="UP000799754">
    <property type="component" value="Unassembled WGS sequence"/>
</dbReference>
<organism evidence="1 2">
    <name type="scientific">Macroventuria anomochaeta</name>
    <dbReference type="NCBI Taxonomy" id="301207"/>
    <lineage>
        <taxon>Eukaryota</taxon>
        <taxon>Fungi</taxon>
        <taxon>Dikarya</taxon>
        <taxon>Ascomycota</taxon>
        <taxon>Pezizomycotina</taxon>
        <taxon>Dothideomycetes</taxon>
        <taxon>Pleosporomycetidae</taxon>
        <taxon>Pleosporales</taxon>
        <taxon>Pleosporineae</taxon>
        <taxon>Didymellaceae</taxon>
        <taxon>Macroventuria</taxon>
    </lineage>
</organism>
<sequence length="91" mass="9708">MFGEEHCDSTQTPAGNDEHLKISNNPATAVATQIRTIFKVIGFGIIVGIGGGVPSAEADIQLRDVVVGRPRQAFSSVSQYNKRKTTSSGLY</sequence>
<proteinExistence type="predicted"/>
<evidence type="ECO:0000313" key="2">
    <source>
        <dbReference type="Proteomes" id="UP000799754"/>
    </source>
</evidence>
<reference evidence="1" key="1">
    <citation type="journal article" date="2020" name="Stud. Mycol.">
        <title>101 Dothideomycetes genomes: a test case for predicting lifestyles and emergence of pathogens.</title>
        <authorList>
            <person name="Haridas S."/>
            <person name="Albert R."/>
            <person name="Binder M."/>
            <person name="Bloem J."/>
            <person name="Labutti K."/>
            <person name="Salamov A."/>
            <person name="Andreopoulos B."/>
            <person name="Baker S."/>
            <person name="Barry K."/>
            <person name="Bills G."/>
            <person name="Bluhm B."/>
            <person name="Cannon C."/>
            <person name="Castanera R."/>
            <person name="Culley D."/>
            <person name="Daum C."/>
            <person name="Ezra D."/>
            <person name="Gonzalez J."/>
            <person name="Henrissat B."/>
            <person name="Kuo A."/>
            <person name="Liang C."/>
            <person name="Lipzen A."/>
            <person name="Lutzoni F."/>
            <person name="Magnuson J."/>
            <person name="Mondo S."/>
            <person name="Nolan M."/>
            <person name="Ohm R."/>
            <person name="Pangilinan J."/>
            <person name="Park H.-J."/>
            <person name="Ramirez L."/>
            <person name="Alfaro M."/>
            <person name="Sun H."/>
            <person name="Tritt A."/>
            <person name="Yoshinaga Y."/>
            <person name="Zwiers L.-H."/>
            <person name="Turgeon B."/>
            <person name="Goodwin S."/>
            <person name="Spatafora J."/>
            <person name="Crous P."/>
            <person name="Grigoriev I."/>
        </authorList>
    </citation>
    <scope>NUCLEOTIDE SEQUENCE</scope>
    <source>
        <strain evidence="1">CBS 525.71</strain>
    </source>
</reference>
<dbReference type="EMBL" id="MU006714">
    <property type="protein sequence ID" value="KAF2628307.1"/>
    <property type="molecule type" value="Genomic_DNA"/>
</dbReference>
<keyword evidence="2" id="KW-1185">Reference proteome</keyword>
<gene>
    <name evidence="1" type="ORF">BU25DRAFT_458147</name>
</gene>